<comment type="caution">
    <text evidence="5">The sequence shown here is derived from an EMBL/GenBank/DDBJ whole genome shotgun (WGS) entry which is preliminary data.</text>
</comment>
<evidence type="ECO:0000256" key="2">
    <source>
        <dbReference type="ARBA" id="ARBA00023141"/>
    </source>
</evidence>
<dbReference type="Pfam" id="PF18317">
    <property type="entry name" value="SDH_C"/>
    <property type="match status" value="1"/>
</dbReference>
<evidence type="ECO:0000313" key="6">
    <source>
        <dbReference type="Proteomes" id="UP001589613"/>
    </source>
</evidence>
<dbReference type="EC" id="1.1.1.25" evidence="5"/>
<keyword evidence="5" id="KW-0560">Oxidoreductase</keyword>
<feature type="domain" description="Shikimate dehydrogenase substrate binding N-terminal" evidence="3">
    <location>
        <begin position="10"/>
        <end position="92"/>
    </location>
</feature>
<keyword evidence="6" id="KW-1185">Reference proteome</keyword>
<keyword evidence="2" id="KW-0028">Amino-acid biosynthesis</keyword>
<evidence type="ECO:0000313" key="5">
    <source>
        <dbReference type="EMBL" id="MFB9730447.1"/>
    </source>
</evidence>
<dbReference type="SUPFAM" id="SSF51735">
    <property type="entry name" value="NAD(P)-binding Rossmann-fold domains"/>
    <property type="match status" value="1"/>
</dbReference>
<dbReference type="PANTHER" id="PTHR21089:SF1">
    <property type="entry name" value="BIFUNCTIONAL 3-DEHYDROQUINATE DEHYDRATASE_SHIKIMATE DEHYDROGENASE, CHLOROPLASTIC"/>
    <property type="match status" value="1"/>
</dbReference>
<evidence type="ECO:0000256" key="1">
    <source>
        <dbReference type="ARBA" id="ARBA00004871"/>
    </source>
</evidence>
<dbReference type="Gene3D" id="3.40.50.10860">
    <property type="entry name" value="Leucine Dehydrogenase, chain A, domain 1"/>
    <property type="match status" value="1"/>
</dbReference>
<dbReference type="InterPro" id="IPR022893">
    <property type="entry name" value="Shikimate_DH_fam"/>
</dbReference>
<dbReference type="Pfam" id="PF08501">
    <property type="entry name" value="Shikimate_dh_N"/>
    <property type="match status" value="1"/>
</dbReference>
<evidence type="ECO:0000259" key="4">
    <source>
        <dbReference type="Pfam" id="PF18317"/>
    </source>
</evidence>
<protein>
    <submittedName>
        <fullName evidence="5">Shikimate dehydrogenase</fullName>
        <ecNumber evidence="5">1.1.1.25</ecNumber>
    </submittedName>
</protein>
<dbReference type="NCBIfam" id="NF001311">
    <property type="entry name" value="PRK00258.1-3"/>
    <property type="match status" value="1"/>
</dbReference>
<gene>
    <name evidence="5" type="ORF">ACFFN0_00115</name>
</gene>
<dbReference type="EMBL" id="JBHMAX010000001">
    <property type="protein sequence ID" value="MFB9730447.1"/>
    <property type="molecule type" value="Genomic_DNA"/>
</dbReference>
<proteinExistence type="predicted"/>
<keyword evidence="2" id="KW-0057">Aromatic amino acid biosynthesis</keyword>
<evidence type="ECO:0000259" key="3">
    <source>
        <dbReference type="Pfam" id="PF08501"/>
    </source>
</evidence>
<accession>A0ABV5UY18</accession>
<comment type="pathway">
    <text evidence="1">Metabolic intermediate biosynthesis; chorismate biosynthesis; chorismate from D-erythrose 4-phosphate and phosphoenolpyruvate: step 4/7.</text>
</comment>
<dbReference type="Proteomes" id="UP001589613">
    <property type="component" value="Unassembled WGS sequence"/>
</dbReference>
<dbReference type="InterPro" id="IPR041121">
    <property type="entry name" value="SDH_C"/>
</dbReference>
<dbReference type="RefSeq" id="WP_141338695.1">
    <property type="nucleotide sequence ID" value="NZ_JBHMAX010000001.1"/>
</dbReference>
<feature type="domain" description="SDH C-terminal" evidence="4">
    <location>
        <begin position="244"/>
        <end position="273"/>
    </location>
</feature>
<sequence length="291" mass="29483">MLSAGRRAAVVGAPVGHSLSPSLHRAAYRALGLTGWSYEAVQVDAGSLRAFVAGLGPEWAGLSVTMPLKEEALALADEVDEDARLTGGANTLVPCPDRGWRAWNTDVHGVGAALVGAGLVGPLRGVVLGGGATARSVLVALDRLGVREVDLVVRDAPRAATWELLDRLGLRTTTRRLGTAARGDAPDVVVSTLPAGAVPDVGVVQDLLAGASPVVLDVAYAPWPSGFATAVSAATAGRRPVVRGTAMLLHQAARQVRLMTGHDGPVEAMRAALTEDASTGPAAGAGGAGDV</sequence>
<dbReference type="SUPFAM" id="SSF53223">
    <property type="entry name" value="Aminoacid dehydrogenase-like, N-terminal domain"/>
    <property type="match status" value="1"/>
</dbReference>
<dbReference type="InterPro" id="IPR046346">
    <property type="entry name" value="Aminoacid_DH-like_N_sf"/>
</dbReference>
<name>A0ABV5UY18_9MICO</name>
<dbReference type="PANTHER" id="PTHR21089">
    <property type="entry name" value="SHIKIMATE DEHYDROGENASE"/>
    <property type="match status" value="1"/>
</dbReference>
<reference evidence="5 6" key="1">
    <citation type="submission" date="2024-09" db="EMBL/GenBank/DDBJ databases">
        <authorList>
            <person name="Sun Q."/>
            <person name="Mori K."/>
        </authorList>
    </citation>
    <scope>NUCLEOTIDE SEQUENCE [LARGE SCALE GENOMIC DNA]</scope>
    <source>
        <strain evidence="5 6">JCM 12763</strain>
    </source>
</reference>
<organism evidence="5 6">
    <name type="scientific">Ornithinimicrobium kibberense</name>
    <dbReference type="NCBI Taxonomy" id="282060"/>
    <lineage>
        <taxon>Bacteria</taxon>
        <taxon>Bacillati</taxon>
        <taxon>Actinomycetota</taxon>
        <taxon>Actinomycetes</taxon>
        <taxon>Micrococcales</taxon>
        <taxon>Ornithinimicrobiaceae</taxon>
        <taxon>Ornithinimicrobium</taxon>
    </lineage>
</organism>
<dbReference type="GO" id="GO:0004764">
    <property type="term" value="F:shikimate 3-dehydrogenase (NADP+) activity"/>
    <property type="evidence" value="ECO:0007669"/>
    <property type="project" value="UniProtKB-EC"/>
</dbReference>
<dbReference type="InterPro" id="IPR036291">
    <property type="entry name" value="NAD(P)-bd_dom_sf"/>
</dbReference>
<dbReference type="Gene3D" id="3.40.50.720">
    <property type="entry name" value="NAD(P)-binding Rossmann-like Domain"/>
    <property type="match status" value="1"/>
</dbReference>
<dbReference type="InterPro" id="IPR013708">
    <property type="entry name" value="Shikimate_DH-bd_N"/>
</dbReference>